<dbReference type="PROSITE" id="PS50932">
    <property type="entry name" value="HTH_LACI_2"/>
    <property type="match status" value="1"/>
</dbReference>
<dbReference type="PANTHER" id="PTHR30146:SF155">
    <property type="entry name" value="ALANINE RACEMASE"/>
    <property type="match status" value="1"/>
</dbReference>
<dbReference type="CDD" id="cd06267">
    <property type="entry name" value="PBP1_LacI_sugar_binding-like"/>
    <property type="match status" value="1"/>
</dbReference>
<comment type="caution">
    <text evidence="5">The sequence shown here is derived from an EMBL/GenBank/DDBJ whole genome shotgun (WGS) entry which is preliminary data.</text>
</comment>
<evidence type="ECO:0000256" key="2">
    <source>
        <dbReference type="ARBA" id="ARBA00023125"/>
    </source>
</evidence>
<keyword evidence="1" id="KW-0805">Transcription regulation</keyword>
<name>A0ABP4LMR5_9ACTN</name>
<dbReference type="InterPro" id="IPR028082">
    <property type="entry name" value="Peripla_BP_I"/>
</dbReference>
<evidence type="ECO:0000313" key="5">
    <source>
        <dbReference type="EMBL" id="GAA1527576.1"/>
    </source>
</evidence>
<dbReference type="Pfam" id="PF00356">
    <property type="entry name" value="LacI"/>
    <property type="match status" value="1"/>
</dbReference>
<dbReference type="InterPro" id="IPR010982">
    <property type="entry name" value="Lambda_DNA-bd_dom_sf"/>
</dbReference>
<organism evidence="5 6">
    <name type="scientific">Dactylosporangium maewongense</name>
    <dbReference type="NCBI Taxonomy" id="634393"/>
    <lineage>
        <taxon>Bacteria</taxon>
        <taxon>Bacillati</taxon>
        <taxon>Actinomycetota</taxon>
        <taxon>Actinomycetes</taxon>
        <taxon>Micromonosporales</taxon>
        <taxon>Micromonosporaceae</taxon>
        <taxon>Dactylosporangium</taxon>
    </lineage>
</organism>
<keyword evidence="2 5" id="KW-0238">DNA-binding</keyword>
<dbReference type="RefSeq" id="WP_344504579.1">
    <property type="nucleotide sequence ID" value="NZ_BAAAQD010000010.1"/>
</dbReference>
<evidence type="ECO:0000256" key="1">
    <source>
        <dbReference type="ARBA" id="ARBA00023015"/>
    </source>
</evidence>
<proteinExistence type="predicted"/>
<dbReference type="Pfam" id="PF13377">
    <property type="entry name" value="Peripla_BP_3"/>
    <property type="match status" value="1"/>
</dbReference>
<dbReference type="CDD" id="cd01392">
    <property type="entry name" value="HTH_LacI"/>
    <property type="match status" value="1"/>
</dbReference>
<dbReference type="SMART" id="SM00354">
    <property type="entry name" value="HTH_LACI"/>
    <property type="match status" value="1"/>
</dbReference>
<dbReference type="Proteomes" id="UP001501470">
    <property type="component" value="Unassembled WGS sequence"/>
</dbReference>
<gene>
    <name evidence="5" type="ORF">GCM10009827_050790</name>
</gene>
<evidence type="ECO:0000256" key="3">
    <source>
        <dbReference type="ARBA" id="ARBA00023163"/>
    </source>
</evidence>
<dbReference type="GO" id="GO:0003677">
    <property type="term" value="F:DNA binding"/>
    <property type="evidence" value="ECO:0007669"/>
    <property type="project" value="UniProtKB-KW"/>
</dbReference>
<accession>A0ABP4LMR5</accession>
<dbReference type="PROSITE" id="PS00356">
    <property type="entry name" value="HTH_LACI_1"/>
    <property type="match status" value="1"/>
</dbReference>
<dbReference type="SUPFAM" id="SSF47413">
    <property type="entry name" value="lambda repressor-like DNA-binding domains"/>
    <property type="match status" value="1"/>
</dbReference>
<sequence>MKRPTIADIAREAGVSKGAVSYALNGRPGVSAATRERILAVAERLQFHADSNARALAGAKTRVVGLTLRRPPSTLGVEPFFMELISGLELELSRQSYALLLQMAPGRDEELAFYRRWFSEGRVDGVLVCDVNVGDPRVSTLQELGLPAVVIGPPGVSGSLTSVWSDDEQSMVEAVEYLAALGHRRIARVGGIPQLAHTAIRTAAFAGVCARLGIADAVTVPADYTGEAAARATRKLLGGAHPPTALLYDNDVMAVAGLTAARELGISVPAELSIVAWDDSPICRLLHPPLTALTRDIGAYGELAARTLLAAIAGEPVTSAHGAPAHLTPRGSTAPPR</sequence>
<feature type="domain" description="HTH lacI-type" evidence="4">
    <location>
        <begin position="4"/>
        <end position="58"/>
    </location>
</feature>
<keyword evidence="6" id="KW-1185">Reference proteome</keyword>
<dbReference type="EMBL" id="BAAAQD010000010">
    <property type="protein sequence ID" value="GAA1527576.1"/>
    <property type="molecule type" value="Genomic_DNA"/>
</dbReference>
<dbReference type="Gene3D" id="3.40.50.2300">
    <property type="match status" value="2"/>
</dbReference>
<dbReference type="SUPFAM" id="SSF53822">
    <property type="entry name" value="Periplasmic binding protein-like I"/>
    <property type="match status" value="1"/>
</dbReference>
<protein>
    <submittedName>
        <fullName evidence="5">LacI family DNA-binding transcriptional regulator</fullName>
    </submittedName>
</protein>
<dbReference type="Gene3D" id="1.10.260.40">
    <property type="entry name" value="lambda repressor-like DNA-binding domains"/>
    <property type="match status" value="1"/>
</dbReference>
<reference evidence="6" key="1">
    <citation type="journal article" date="2019" name="Int. J. Syst. Evol. Microbiol.">
        <title>The Global Catalogue of Microorganisms (GCM) 10K type strain sequencing project: providing services to taxonomists for standard genome sequencing and annotation.</title>
        <authorList>
            <consortium name="The Broad Institute Genomics Platform"/>
            <consortium name="The Broad Institute Genome Sequencing Center for Infectious Disease"/>
            <person name="Wu L."/>
            <person name="Ma J."/>
        </authorList>
    </citation>
    <scope>NUCLEOTIDE SEQUENCE [LARGE SCALE GENOMIC DNA]</scope>
    <source>
        <strain evidence="6">JCM 15933</strain>
    </source>
</reference>
<dbReference type="InterPro" id="IPR000843">
    <property type="entry name" value="HTH_LacI"/>
</dbReference>
<evidence type="ECO:0000259" key="4">
    <source>
        <dbReference type="PROSITE" id="PS50932"/>
    </source>
</evidence>
<keyword evidence="3" id="KW-0804">Transcription</keyword>
<dbReference type="InterPro" id="IPR046335">
    <property type="entry name" value="LacI/GalR-like_sensor"/>
</dbReference>
<evidence type="ECO:0000313" key="6">
    <source>
        <dbReference type="Proteomes" id="UP001501470"/>
    </source>
</evidence>
<dbReference type="PANTHER" id="PTHR30146">
    <property type="entry name" value="LACI-RELATED TRANSCRIPTIONAL REPRESSOR"/>
    <property type="match status" value="1"/>
</dbReference>